<feature type="region of interest" description="Disordered" evidence="2">
    <location>
        <begin position="144"/>
        <end position="224"/>
    </location>
</feature>
<accession>A0A2T8HXB4</accession>
<name>A0A2T8HXB4_9RHOB</name>
<evidence type="ECO:0000313" key="3">
    <source>
        <dbReference type="EMBL" id="PVH30069.1"/>
    </source>
</evidence>
<comment type="caution">
    <text evidence="3">The sequence shown here is derived from an EMBL/GenBank/DDBJ whole genome shotgun (WGS) entry which is preliminary data.</text>
</comment>
<evidence type="ECO:0000256" key="2">
    <source>
        <dbReference type="SAM" id="MobiDB-lite"/>
    </source>
</evidence>
<dbReference type="InterPro" id="IPR007607">
    <property type="entry name" value="BacA/B"/>
</dbReference>
<evidence type="ECO:0000313" key="4">
    <source>
        <dbReference type="Proteomes" id="UP000245911"/>
    </source>
</evidence>
<evidence type="ECO:0008006" key="5">
    <source>
        <dbReference type="Google" id="ProtNLM"/>
    </source>
</evidence>
<feature type="compositionally biased region" description="Basic and acidic residues" evidence="2">
    <location>
        <begin position="1"/>
        <end position="18"/>
    </location>
</feature>
<feature type="compositionally biased region" description="Low complexity" evidence="2">
    <location>
        <begin position="157"/>
        <end position="216"/>
    </location>
</feature>
<dbReference type="Proteomes" id="UP000245911">
    <property type="component" value="Unassembled WGS sequence"/>
</dbReference>
<reference evidence="3 4" key="1">
    <citation type="submission" date="2018-04" db="EMBL/GenBank/DDBJ databases">
        <title>Pararhodobacter oceanense sp. nov., isolated from marine intertidal sediment.</title>
        <authorList>
            <person name="Wang X.-L."/>
            <person name="Du Z.-J."/>
        </authorList>
    </citation>
    <scope>NUCLEOTIDE SEQUENCE [LARGE SCALE GENOMIC DNA]</scope>
    <source>
        <strain evidence="3 4">AM505</strain>
    </source>
</reference>
<feature type="compositionally biased region" description="Pro residues" evidence="2">
    <location>
        <begin position="28"/>
        <end position="38"/>
    </location>
</feature>
<evidence type="ECO:0000256" key="1">
    <source>
        <dbReference type="ARBA" id="ARBA00044755"/>
    </source>
</evidence>
<organism evidence="3 4">
    <name type="scientific">Pararhodobacter oceanensis</name>
    <dbReference type="NCBI Taxonomy" id="2172121"/>
    <lineage>
        <taxon>Bacteria</taxon>
        <taxon>Pseudomonadati</taxon>
        <taxon>Pseudomonadota</taxon>
        <taxon>Alphaproteobacteria</taxon>
        <taxon>Rhodobacterales</taxon>
        <taxon>Paracoccaceae</taxon>
        <taxon>Pararhodobacter</taxon>
    </lineage>
</organism>
<sequence length="224" mass="23076">MFSKSRINERAPRAEAPRSMEQQAPAPSSAPPAMAPRPTPDHGGDHAPKSKPSPSILSADLQVTGNLRTSGDVVIEGVVDGDIRAHLLTVGETATIRGEIMADDIVINGRVIGRVRGLKVRLTSTARVEGDIIHKTIAIESGAHFEGSVQRQDDPLSAGKAAPQRQAATATPTPSAAPAQQGQPQQQRQAAPAAASAPASRPAASEASRPAAPKAPVDAGKKSS</sequence>
<dbReference type="PANTHER" id="PTHR35024">
    <property type="entry name" value="HYPOTHETICAL CYTOSOLIC PROTEIN"/>
    <property type="match status" value="1"/>
</dbReference>
<dbReference type="EMBL" id="QDKM01000001">
    <property type="protein sequence ID" value="PVH30069.1"/>
    <property type="molecule type" value="Genomic_DNA"/>
</dbReference>
<proteinExistence type="inferred from homology"/>
<feature type="region of interest" description="Disordered" evidence="2">
    <location>
        <begin position="1"/>
        <end position="57"/>
    </location>
</feature>
<dbReference type="OrthoDB" id="5738271at2"/>
<keyword evidence="4" id="KW-1185">Reference proteome</keyword>
<dbReference type="Pfam" id="PF04519">
    <property type="entry name" value="Bactofilin"/>
    <property type="match status" value="1"/>
</dbReference>
<dbReference type="PANTHER" id="PTHR35024:SF4">
    <property type="entry name" value="POLYMER-FORMING CYTOSKELETAL PROTEIN"/>
    <property type="match status" value="1"/>
</dbReference>
<gene>
    <name evidence="3" type="ORF">DDE20_00375</name>
</gene>
<protein>
    <recommendedName>
        <fullName evidence="5">Cell shape determination protein CcmA</fullName>
    </recommendedName>
</protein>
<feature type="compositionally biased region" description="Basic and acidic residues" evidence="2">
    <location>
        <begin position="39"/>
        <end position="48"/>
    </location>
</feature>
<comment type="similarity">
    <text evidence="1">Belongs to the bactofilin family.</text>
</comment>
<dbReference type="AlphaFoldDB" id="A0A2T8HXB4"/>